<organism evidence="4 5">
    <name type="scientific">Bdellovibrio svalbardensis</name>
    <dbReference type="NCBI Taxonomy" id="2972972"/>
    <lineage>
        <taxon>Bacteria</taxon>
        <taxon>Pseudomonadati</taxon>
        <taxon>Bdellovibrionota</taxon>
        <taxon>Bdellovibrionia</taxon>
        <taxon>Bdellovibrionales</taxon>
        <taxon>Pseudobdellovibrionaceae</taxon>
        <taxon>Bdellovibrio</taxon>
    </lineage>
</organism>
<evidence type="ECO:0000259" key="3">
    <source>
        <dbReference type="Pfam" id="PF18820"/>
    </source>
</evidence>
<dbReference type="RefSeq" id="WP_277579423.1">
    <property type="nucleotide sequence ID" value="NZ_JANRMI010000005.1"/>
</dbReference>
<feature type="chain" id="PRO_5047452405" evidence="2">
    <location>
        <begin position="25"/>
        <end position="489"/>
    </location>
</feature>
<keyword evidence="2" id="KW-0732">Signal</keyword>
<gene>
    <name evidence="4" type="ORF">NWE73_16310</name>
</gene>
<comment type="caution">
    <text evidence="4">The sequence shown here is derived from an EMBL/GenBank/DDBJ whole genome shotgun (WGS) entry which is preliminary data.</text>
</comment>
<protein>
    <submittedName>
        <fullName evidence="4">Beta-sandwich domain-containing protein</fullName>
    </submittedName>
</protein>
<evidence type="ECO:0000256" key="2">
    <source>
        <dbReference type="SAM" id="SignalP"/>
    </source>
</evidence>
<evidence type="ECO:0000313" key="4">
    <source>
        <dbReference type="EMBL" id="MDG0817947.1"/>
    </source>
</evidence>
<reference evidence="4" key="1">
    <citation type="submission" date="2022-08" db="EMBL/GenBank/DDBJ databases">
        <title>Novel Bdellovibrio Species Isolated from Svalbard: Designation Bdellovibrio svalbardensis.</title>
        <authorList>
            <person name="Mitchell R.J."/>
            <person name="Choi S.Y."/>
        </authorList>
    </citation>
    <scope>NUCLEOTIDE SEQUENCE</scope>
    <source>
        <strain evidence="4">PAP01</strain>
    </source>
</reference>
<keyword evidence="5" id="KW-1185">Reference proteome</keyword>
<feature type="domain" description="Bdellovibrio beta-sandwich" evidence="3">
    <location>
        <begin position="53"/>
        <end position="178"/>
    </location>
</feature>
<dbReference type="InterPro" id="IPR041016">
    <property type="entry name" value="BD_b_sandwich"/>
</dbReference>
<dbReference type="SUPFAM" id="SSF89372">
    <property type="entry name" value="Fucose-specific lectin"/>
    <property type="match status" value="1"/>
</dbReference>
<feature type="compositionally biased region" description="Pro residues" evidence="1">
    <location>
        <begin position="179"/>
        <end position="204"/>
    </location>
</feature>
<dbReference type="Pfam" id="PF18820">
    <property type="entry name" value="BD_b_sandwich"/>
    <property type="match status" value="1"/>
</dbReference>
<sequence length="489" mass="52986">MERRWLSGFLASIVLVQGVSVAQADEIVVDLPNPFDIGGEQQSLPQPLPPSPVQSEYVGTVQINSVSRKTGGTLLRVNLSPALALQRLEVKVLKSQVKIYESTLITATGQRIAVREFKETGVLKDTSTLVSENLNLTEAIMAIELRAESYQAESDLELKAISNAGVPRLSVQPREVVQPPAPPKQPTPPAPVPPQPPPPPTVPDRPPRYGNCLEDLCVGDRAFNIQRDYRQVEIVNITNGTFVLRFLDNGGQGAGWTRKDLAKMSGCNEKFCVGNQAYNISRDNRLVTVVGISPDGKLVLRFNDNGGVGGGWSSADLAMMSGCVSDICVGTQAVNIQRDYRRVTVVGIQADQRLLLRFDDNGGIGGGWSRADLAVMKGCVGQVCVGTMAYNIERDYRLTRVMAIQADGKFVLTFQDNGTSGGNWDFSSLALLTGCGNGFCVNDDVIVVSRNNRRARIAGIQMNGLYVLRFLDNGLVGGNWANSDLARPR</sequence>
<dbReference type="Proteomes" id="UP001152321">
    <property type="component" value="Unassembled WGS sequence"/>
</dbReference>
<feature type="region of interest" description="Disordered" evidence="1">
    <location>
        <begin position="174"/>
        <end position="208"/>
    </location>
</feature>
<proteinExistence type="predicted"/>
<evidence type="ECO:0000313" key="5">
    <source>
        <dbReference type="Proteomes" id="UP001152321"/>
    </source>
</evidence>
<feature type="signal peptide" evidence="2">
    <location>
        <begin position="1"/>
        <end position="24"/>
    </location>
</feature>
<dbReference type="EMBL" id="JANRMI010000005">
    <property type="protein sequence ID" value="MDG0817947.1"/>
    <property type="molecule type" value="Genomic_DNA"/>
</dbReference>
<evidence type="ECO:0000256" key="1">
    <source>
        <dbReference type="SAM" id="MobiDB-lite"/>
    </source>
</evidence>
<accession>A0ABT6DM44</accession>
<name>A0ABT6DM44_9BACT</name>